<keyword evidence="2" id="KW-1185">Reference proteome</keyword>
<accession>A0A851GG10</accession>
<proteinExistence type="predicted"/>
<evidence type="ECO:0000313" key="2">
    <source>
        <dbReference type="Proteomes" id="UP000557872"/>
    </source>
</evidence>
<comment type="caution">
    <text evidence="1">The sequence shown here is derived from an EMBL/GenBank/DDBJ whole genome shotgun (WGS) entry which is preliminary data.</text>
</comment>
<organism evidence="1 2">
    <name type="scientific">Oceaniferula marina</name>
    <dbReference type="NCBI Taxonomy" id="2748318"/>
    <lineage>
        <taxon>Bacteria</taxon>
        <taxon>Pseudomonadati</taxon>
        <taxon>Verrucomicrobiota</taxon>
        <taxon>Verrucomicrobiia</taxon>
        <taxon>Verrucomicrobiales</taxon>
        <taxon>Verrucomicrobiaceae</taxon>
        <taxon>Oceaniferula</taxon>
    </lineage>
</organism>
<gene>
    <name evidence="1" type="ORF">HW115_01170</name>
</gene>
<reference evidence="1 2" key="1">
    <citation type="submission" date="2020-07" db="EMBL/GenBank/DDBJ databases">
        <title>Roseicoccus Jingziensis gen. nov., sp. nov., isolated from coastal seawater.</title>
        <authorList>
            <person name="Feng X."/>
        </authorList>
    </citation>
    <scope>NUCLEOTIDE SEQUENCE [LARGE SCALE GENOMIC DNA]</scope>
    <source>
        <strain evidence="1 2">N1E253</strain>
    </source>
</reference>
<name>A0A851GG10_9BACT</name>
<dbReference type="Proteomes" id="UP000557872">
    <property type="component" value="Unassembled WGS sequence"/>
</dbReference>
<dbReference type="EMBL" id="JACBAZ010000001">
    <property type="protein sequence ID" value="NWK54205.1"/>
    <property type="molecule type" value="Genomic_DNA"/>
</dbReference>
<sequence length="214" mass="24610">MDIQFRTFSVSGDLKGIHYYTDNGSVEIEVPSGKRSAPFKYRGEREMIFFRKRDQVSGQEIVPLAKVMLQGNLRNPLLVFIRQGKDGESDLPYSLKVLEDDPRDFTDGTVKLMNLTNKPLHIELGQGREIDRVLKPYQILSYRLPEGFKGNLPLKISMRYGKRMEPLIRSRVFPSIHARDIYFIWPNQRKGAGNKVKIATLRERGDTAGVRLDL</sequence>
<dbReference type="AlphaFoldDB" id="A0A851GG10"/>
<evidence type="ECO:0000313" key="1">
    <source>
        <dbReference type="EMBL" id="NWK54205.1"/>
    </source>
</evidence>
<protein>
    <submittedName>
        <fullName evidence="1">Uncharacterized protein</fullName>
    </submittedName>
</protein>